<dbReference type="GO" id="GO:0016020">
    <property type="term" value="C:membrane"/>
    <property type="evidence" value="ECO:0007669"/>
    <property type="project" value="TreeGrafter"/>
</dbReference>
<keyword evidence="2" id="KW-0547">Nucleotide-binding</keyword>
<dbReference type="AlphaFoldDB" id="A0AA35R4C6"/>
<dbReference type="SUPFAM" id="SSF56801">
    <property type="entry name" value="Acetyl-CoA synthetase-like"/>
    <property type="match status" value="1"/>
</dbReference>
<comment type="caution">
    <text evidence="7">The sequence shown here is derived from an EMBL/GenBank/DDBJ whole genome shotgun (WGS) entry which is preliminary data.</text>
</comment>
<dbReference type="GO" id="GO:0004467">
    <property type="term" value="F:long-chain fatty acid-CoA ligase activity"/>
    <property type="evidence" value="ECO:0007669"/>
    <property type="project" value="UniProtKB-EC"/>
</dbReference>
<dbReference type="Pfam" id="PF23562">
    <property type="entry name" value="AMP-binding_C_3"/>
    <property type="match status" value="1"/>
</dbReference>
<keyword evidence="1 7" id="KW-0436">Ligase</keyword>
<feature type="domain" description="AMP-dependent synthetase/ligase" evidence="6">
    <location>
        <begin position="11"/>
        <end position="403"/>
    </location>
</feature>
<sequence length="578" mass="63806">MDRVTINQMVQNTIQQYGSKTALSHKVDKKYQDISYATLAERIKDFCLGLTELGLQKGDRVALLSENRPEWAITDLATLAGGGVTVPMFSTLTSAQVEYIVRDSGAKILCVSSERQLQKIKDWDANVPTNLQHIVIFDDLQDDSVYQQASDAVGPDDLASIIYTSGTTGDPKGAMLTHSNFMSNAQAAMRIVSITPDDVFLSFLPLSHVFERMGGHYLPLSGGATIAYAESLFTIRQDMQEVRPTIMMSVPRLYEGMHERIIRSVKEGSSTKQKIFHWSVGVGAKVSQAIQRKRKPNPILSLKASIANKLVFQKLKAVTGGRLRFFVSGGAPLSKAIAEFFHAAGILILEGYGLTETSPVISVNQPDRWKFGTVGPIVPGVEVKIAEDGEILSRGPHIMQGYFNKPSDTAEAIDADGWFHTGDIGEIDEEGFLAITDRKKNILVLSNGKNVAPQPIENQLKQSPYISEIMLLGDQHKSVAALIVPSLDEIKEYAKEQQLETGDMAALLQTQEIQRLIRGEINQYSSDLADFERVRMFTLMAEEFSEKSGEMTPTLKLKRSVVMENHKAAIDQMYGDDG</sequence>
<dbReference type="EMBL" id="CASHTH010000542">
    <property type="protein sequence ID" value="CAI8003780.1"/>
    <property type="molecule type" value="Genomic_DNA"/>
</dbReference>
<dbReference type="Proteomes" id="UP001174909">
    <property type="component" value="Unassembled WGS sequence"/>
</dbReference>
<evidence type="ECO:0000256" key="2">
    <source>
        <dbReference type="ARBA" id="ARBA00022741"/>
    </source>
</evidence>
<gene>
    <name evidence="7" type="ORF">GBAR_LOCUS3761</name>
</gene>
<evidence type="ECO:0000259" key="6">
    <source>
        <dbReference type="Pfam" id="PF00501"/>
    </source>
</evidence>
<dbReference type="InterPro" id="IPR000873">
    <property type="entry name" value="AMP-dep_synth/lig_dom"/>
</dbReference>
<dbReference type="PANTHER" id="PTHR43272">
    <property type="entry name" value="LONG-CHAIN-FATTY-ACID--COA LIGASE"/>
    <property type="match status" value="1"/>
</dbReference>
<dbReference type="InterPro" id="IPR020845">
    <property type="entry name" value="AMP-binding_CS"/>
</dbReference>
<dbReference type="GO" id="GO:0005524">
    <property type="term" value="F:ATP binding"/>
    <property type="evidence" value="ECO:0007669"/>
    <property type="project" value="UniProtKB-KW"/>
</dbReference>
<protein>
    <recommendedName>
        <fullName evidence="5">long-chain-fatty-acid--CoA ligase</fullName>
        <ecNumber evidence="5">6.2.1.3</ecNumber>
    </recommendedName>
</protein>
<keyword evidence="3" id="KW-0276">Fatty acid metabolism</keyword>
<dbReference type="CDD" id="cd05907">
    <property type="entry name" value="VL_LC_FACS_like"/>
    <property type="match status" value="1"/>
</dbReference>
<accession>A0AA35R4C6</accession>
<dbReference type="PROSITE" id="PS00455">
    <property type="entry name" value="AMP_BINDING"/>
    <property type="match status" value="1"/>
</dbReference>
<keyword evidence="3" id="KW-0443">Lipid metabolism</keyword>
<keyword evidence="8" id="KW-1185">Reference proteome</keyword>
<dbReference type="Gene3D" id="3.40.50.12780">
    <property type="entry name" value="N-terminal domain of ligase-like"/>
    <property type="match status" value="1"/>
</dbReference>
<dbReference type="Pfam" id="PF00501">
    <property type="entry name" value="AMP-binding"/>
    <property type="match status" value="1"/>
</dbReference>
<evidence type="ECO:0000256" key="4">
    <source>
        <dbReference type="ARBA" id="ARBA00022840"/>
    </source>
</evidence>
<evidence type="ECO:0000256" key="3">
    <source>
        <dbReference type="ARBA" id="ARBA00022832"/>
    </source>
</evidence>
<evidence type="ECO:0000313" key="7">
    <source>
        <dbReference type="EMBL" id="CAI8003780.1"/>
    </source>
</evidence>
<dbReference type="PANTHER" id="PTHR43272:SF33">
    <property type="entry name" value="AMP-BINDING DOMAIN-CONTAINING PROTEIN-RELATED"/>
    <property type="match status" value="1"/>
</dbReference>
<name>A0AA35R4C6_GEOBA</name>
<dbReference type="EC" id="6.2.1.3" evidence="5"/>
<proteinExistence type="predicted"/>
<evidence type="ECO:0000256" key="1">
    <source>
        <dbReference type="ARBA" id="ARBA00022598"/>
    </source>
</evidence>
<keyword evidence="4" id="KW-0067">ATP-binding</keyword>
<dbReference type="InterPro" id="IPR042099">
    <property type="entry name" value="ANL_N_sf"/>
</dbReference>
<evidence type="ECO:0000256" key="5">
    <source>
        <dbReference type="ARBA" id="ARBA00026121"/>
    </source>
</evidence>
<evidence type="ECO:0000313" key="8">
    <source>
        <dbReference type="Proteomes" id="UP001174909"/>
    </source>
</evidence>
<reference evidence="7" key="1">
    <citation type="submission" date="2023-03" db="EMBL/GenBank/DDBJ databases">
        <authorList>
            <person name="Steffen K."/>
            <person name="Cardenas P."/>
        </authorList>
    </citation>
    <scope>NUCLEOTIDE SEQUENCE</scope>
</reference>
<organism evidence="7 8">
    <name type="scientific">Geodia barretti</name>
    <name type="common">Barrett's horny sponge</name>
    <dbReference type="NCBI Taxonomy" id="519541"/>
    <lineage>
        <taxon>Eukaryota</taxon>
        <taxon>Metazoa</taxon>
        <taxon>Porifera</taxon>
        <taxon>Demospongiae</taxon>
        <taxon>Heteroscleromorpha</taxon>
        <taxon>Tetractinellida</taxon>
        <taxon>Astrophorina</taxon>
        <taxon>Geodiidae</taxon>
        <taxon>Geodia</taxon>
    </lineage>
</organism>